<dbReference type="eggNOG" id="ENOG502N5QB">
    <property type="taxonomic scope" value="Archaea"/>
</dbReference>
<name>L9W0C5_9EURY</name>
<dbReference type="AlphaFoldDB" id="L9W0C5"/>
<dbReference type="RefSeq" id="WP_006089101.1">
    <property type="nucleotide sequence ID" value="NZ_AOHW01000022.1"/>
</dbReference>
<keyword evidence="2" id="KW-1185">Reference proteome</keyword>
<dbReference type="PATRIC" id="fig|1114856.3.peg.1336"/>
<dbReference type="Proteomes" id="UP000011599">
    <property type="component" value="Unassembled WGS sequence"/>
</dbReference>
<comment type="caution">
    <text evidence="1">The sequence shown here is derived from an EMBL/GenBank/DDBJ whole genome shotgun (WGS) entry which is preliminary data.</text>
</comment>
<dbReference type="OrthoDB" id="350449at2157"/>
<reference evidence="1 2" key="1">
    <citation type="journal article" date="2014" name="PLoS Genet.">
        <title>Phylogenetically driven sequencing of extremely halophilic archaea reveals strategies for static and dynamic osmo-response.</title>
        <authorList>
            <person name="Becker E.A."/>
            <person name="Seitzer P.M."/>
            <person name="Tritt A."/>
            <person name="Larsen D."/>
            <person name="Krusor M."/>
            <person name="Yao A.I."/>
            <person name="Wu D."/>
            <person name="Madern D."/>
            <person name="Eisen J.A."/>
            <person name="Darling A.E."/>
            <person name="Facciotti M.T."/>
        </authorList>
    </citation>
    <scope>NUCLEOTIDE SEQUENCE [LARGE SCALE GENOMIC DNA]</scope>
    <source>
        <strain evidence="1 2">GA33</strain>
    </source>
</reference>
<sequence>MQIDGSAADLFLSYADGDVPLSRIWGHPAYEIARKHASVLGRDLTQADVQRAMNGERTTFSEVEDVTENRDRIDRLLDHVRSQEAEWTDLIDRQLLRVTPDEDVSDVILHLAIGYELGIGLGSGAYVNLNDPFFLESPRQLLYTAIHESSHVLYEREHGSITELGSKPMRSREVQWRVFNTIVHTEAFATYTPLKLRKADGNVGGHDHALCEDYRVLADEALLSDLVVKYDSFRQTLRDGAVSRDTLFKRLFSELRLPYRVGLALLTGIEEKAGLEELRGAFYMDPEPFCETYDWVLNEYRTRS</sequence>
<dbReference type="EMBL" id="AOHW01000022">
    <property type="protein sequence ID" value="ELY42944.1"/>
    <property type="molecule type" value="Genomic_DNA"/>
</dbReference>
<evidence type="ECO:0000313" key="2">
    <source>
        <dbReference type="Proteomes" id="UP000011599"/>
    </source>
</evidence>
<protein>
    <submittedName>
        <fullName evidence="1">Uncharacterized protein</fullName>
    </submittedName>
</protein>
<proteinExistence type="predicted"/>
<accession>L9W0C5</accession>
<gene>
    <name evidence="1" type="ORF">C496_06407</name>
</gene>
<organism evidence="1 2">
    <name type="scientific">Natronorubrum tibetense GA33</name>
    <dbReference type="NCBI Taxonomy" id="1114856"/>
    <lineage>
        <taxon>Archaea</taxon>
        <taxon>Methanobacteriati</taxon>
        <taxon>Methanobacteriota</taxon>
        <taxon>Stenosarchaea group</taxon>
        <taxon>Halobacteria</taxon>
        <taxon>Halobacteriales</taxon>
        <taxon>Natrialbaceae</taxon>
        <taxon>Natronorubrum</taxon>
    </lineage>
</organism>
<evidence type="ECO:0000313" key="1">
    <source>
        <dbReference type="EMBL" id="ELY42944.1"/>
    </source>
</evidence>